<sequence>MATPQNGKRRRADEPSRDPPPKKRRQDDRDPDNYLVTWRHPPEFWDRLSKIPLIVDALDELERRNTRLSFPPPTYRVLRRFGAPDLVPITRALARFASNGGPDLCDLRGYPEPIGHRPACDMSSPRGRATASTNPTTFTSASGTNKSKKSITVYHPAFDQHLTDHSIHPLRKSRKPREDDRRDITEALTVPRPSLSPSKFSDSAFEEFENATLEAKDEEAVKANVIPTIAGVRRADHPCARDTVFGNLDPLTDGCIARAKPDLYYGAHPEDLNPCIRGELSHHIVPSTTEDKPLVPNFFTEIKGPDGSAAVMQRQARYDGAIGARGIHSLQNYGNDEPVYDGRPYTFSSTYHGGTGTLQLYTHHMTEPTTPGGRPEYHMAQAGSYAITHSRETFVQGATAFRNARDVAKQYRDSFIRAANERARQPGERDSAAAGTTVIQQDEGSSPDTFVDCDEFPSTLDVHEEASGPHPQQSFVGVDDHTPRQAIHKEPRFPQYLVDDDGDQQDDSQSPVPFDTLQDLEASVETSFTSSFASSFPSSSHPPARGHGSHSKRPRNSRSPPSEPHIAEDHHKAGPARPSKKKTKNKAPSSGGAEGNDAGCEWNAGMARWEYWDETQQAMLYWNGKKWYRVN</sequence>
<feature type="compositionally biased region" description="Basic and acidic residues" evidence="1">
    <location>
        <begin position="11"/>
        <end position="32"/>
    </location>
</feature>
<gene>
    <name evidence="4" type="primary">20354016</name>
    <name evidence="3" type="ORF">GGTG_13558</name>
</gene>
<dbReference type="EMBL" id="GL385410">
    <property type="protein sequence ID" value="EJT68894.1"/>
    <property type="molecule type" value="Genomic_DNA"/>
</dbReference>
<dbReference type="AlphaFoldDB" id="J3PJ76"/>
<evidence type="ECO:0000256" key="1">
    <source>
        <dbReference type="SAM" id="MobiDB-lite"/>
    </source>
</evidence>
<keyword evidence="5" id="KW-1185">Reference proteome</keyword>
<evidence type="ECO:0000313" key="3">
    <source>
        <dbReference type="EMBL" id="EJT68894.1"/>
    </source>
</evidence>
<feature type="region of interest" description="Disordered" evidence="1">
    <location>
        <begin position="1"/>
        <end position="34"/>
    </location>
</feature>
<protein>
    <recommendedName>
        <fullName evidence="2">DUF7924 domain-containing protein</fullName>
    </recommendedName>
</protein>
<feature type="domain" description="DUF7924" evidence="2">
    <location>
        <begin position="256"/>
        <end position="406"/>
    </location>
</feature>
<reference evidence="4" key="5">
    <citation type="submission" date="2018-04" db="UniProtKB">
        <authorList>
            <consortium name="EnsemblFungi"/>
        </authorList>
    </citation>
    <scope>IDENTIFICATION</scope>
    <source>
        <strain evidence="4">R3-111a-1</strain>
    </source>
</reference>
<dbReference type="OrthoDB" id="5336565at2759"/>
<evidence type="ECO:0000313" key="5">
    <source>
        <dbReference type="Proteomes" id="UP000006039"/>
    </source>
</evidence>
<name>J3PJ76_GAET3</name>
<dbReference type="eggNOG" id="ENOG502SJYB">
    <property type="taxonomic scope" value="Eukaryota"/>
</dbReference>
<dbReference type="Pfam" id="PF25545">
    <property type="entry name" value="DUF7924"/>
    <property type="match status" value="1"/>
</dbReference>
<feature type="compositionally biased region" description="Polar residues" evidence="1">
    <location>
        <begin position="130"/>
        <end position="144"/>
    </location>
</feature>
<evidence type="ECO:0000313" key="4">
    <source>
        <dbReference type="EnsemblFungi" id="EJT68894"/>
    </source>
</evidence>
<feature type="region of interest" description="Disordered" evidence="1">
    <location>
        <begin position="531"/>
        <end position="600"/>
    </location>
</feature>
<dbReference type="EnsemblFungi" id="EJT68894">
    <property type="protein sequence ID" value="EJT68894"/>
    <property type="gene ID" value="GGTG_13558"/>
</dbReference>
<dbReference type="HOGENOM" id="CLU_023878_2_0_1"/>
<reference evidence="5" key="1">
    <citation type="submission" date="2010-07" db="EMBL/GenBank/DDBJ databases">
        <title>The genome sequence of Gaeumannomyces graminis var. tritici strain R3-111a-1.</title>
        <authorList>
            <consortium name="The Broad Institute Genome Sequencing Platform"/>
            <person name="Ma L.-J."/>
            <person name="Dead R."/>
            <person name="Young S."/>
            <person name="Zeng Q."/>
            <person name="Koehrsen M."/>
            <person name="Alvarado L."/>
            <person name="Berlin A."/>
            <person name="Chapman S.B."/>
            <person name="Chen Z."/>
            <person name="Freedman E."/>
            <person name="Gellesch M."/>
            <person name="Goldberg J."/>
            <person name="Griggs A."/>
            <person name="Gujja S."/>
            <person name="Heilman E.R."/>
            <person name="Heiman D."/>
            <person name="Hepburn T."/>
            <person name="Howarth C."/>
            <person name="Jen D."/>
            <person name="Larson L."/>
            <person name="Mehta T."/>
            <person name="Neiman D."/>
            <person name="Pearson M."/>
            <person name="Roberts A."/>
            <person name="Saif S."/>
            <person name="Shea T."/>
            <person name="Shenoy N."/>
            <person name="Sisk P."/>
            <person name="Stolte C."/>
            <person name="Sykes S."/>
            <person name="Walk T."/>
            <person name="White J."/>
            <person name="Yandava C."/>
            <person name="Haas B."/>
            <person name="Nusbaum C."/>
            <person name="Birren B."/>
        </authorList>
    </citation>
    <scope>NUCLEOTIDE SEQUENCE [LARGE SCALE GENOMIC DNA]</scope>
    <source>
        <strain evidence="5">R3-111a-1</strain>
    </source>
</reference>
<dbReference type="RefSeq" id="XP_009229733.1">
    <property type="nucleotide sequence ID" value="XM_009231469.1"/>
</dbReference>
<feature type="compositionally biased region" description="Low complexity" evidence="1">
    <location>
        <begin position="531"/>
        <end position="543"/>
    </location>
</feature>
<proteinExistence type="predicted"/>
<reference evidence="3" key="3">
    <citation type="submission" date="2010-09" db="EMBL/GenBank/DDBJ databases">
        <title>Annotation of Gaeumannomyces graminis var. tritici R3-111a-1.</title>
        <authorList>
            <consortium name="The Broad Institute Genome Sequencing Platform"/>
            <person name="Ma L.-J."/>
            <person name="Dead R."/>
            <person name="Young S.K."/>
            <person name="Zeng Q."/>
            <person name="Gargeya S."/>
            <person name="Fitzgerald M."/>
            <person name="Haas B."/>
            <person name="Abouelleil A."/>
            <person name="Alvarado L."/>
            <person name="Arachchi H.M."/>
            <person name="Berlin A."/>
            <person name="Brown A."/>
            <person name="Chapman S.B."/>
            <person name="Chen Z."/>
            <person name="Dunbar C."/>
            <person name="Freedman E."/>
            <person name="Gearin G."/>
            <person name="Gellesch M."/>
            <person name="Goldberg J."/>
            <person name="Griggs A."/>
            <person name="Gujja S."/>
            <person name="Heiman D."/>
            <person name="Howarth C."/>
            <person name="Larson L."/>
            <person name="Lui A."/>
            <person name="MacDonald P.J.P."/>
            <person name="Mehta T."/>
            <person name="Montmayeur A."/>
            <person name="Murphy C."/>
            <person name="Neiman D."/>
            <person name="Pearson M."/>
            <person name="Priest M."/>
            <person name="Roberts A."/>
            <person name="Saif S."/>
            <person name="Shea T."/>
            <person name="Shenoy N."/>
            <person name="Sisk P."/>
            <person name="Stolte C."/>
            <person name="Sykes S."/>
            <person name="Yandava C."/>
            <person name="Wortman J."/>
            <person name="Nusbaum C."/>
            <person name="Birren B."/>
        </authorList>
    </citation>
    <scope>NUCLEOTIDE SEQUENCE</scope>
    <source>
        <strain evidence="3">R3-111a-1</strain>
    </source>
</reference>
<feature type="compositionally biased region" description="Basic and acidic residues" evidence="1">
    <location>
        <begin position="420"/>
        <end position="431"/>
    </location>
</feature>
<feature type="compositionally biased region" description="Polar residues" evidence="1">
    <location>
        <begin position="437"/>
        <end position="448"/>
    </location>
</feature>
<feature type="compositionally biased region" description="Basic residues" evidence="1">
    <location>
        <begin position="547"/>
        <end position="556"/>
    </location>
</feature>
<accession>J3PJ76</accession>
<dbReference type="Proteomes" id="UP000006039">
    <property type="component" value="Unassembled WGS sequence"/>
</dbReference>
<dbReference type="InterPro" id="IPR057684">
    <property type="entry name" value="DUF7924"/>
</dbReference>
<feature type="region of interest" description="Disordered" evidence="1">
    <location>
        <begin position="420"/>
        <end position="449"/>
    </location>
</feature>
<dbReference type="STRING" id="644352.J3PJ76"/>
<evidence type="ECO:0000259" key="2">
    <source>
        <dbReference type="Pfam" id="PF25545"/>
    </source>
</evidence>
<reference evidence="4" key="4">
    <citation type="journal article" date="2015" name="G3 (Bethesda)">
        <title>Genome sequences of three phytopathogenic species of the Magnaporthaceae family of fungi.</title>
        <authorList>
            <person name="Okagaki L.H."/>
            <person name="Nunes C.C."/>
            <person name="Sailsbery J."/>
            <person name="Clay B."/>
            <person name="Brown D."/>
            <person name="John T."/>
            <person name="Oh Y."/>
            <person name="Young N."/>
            <person name="Fitzgerald M."/>
            <person name="Haas B.J."/>
            <person name="Zeng Q."/>
            <person name="Young S."/>
            <person name="Adiconis X."/>
            <person name="Fan L."/>
            <person name="Levin J.Z."/>
            <person name="Mitchell T.K."/>
            <person name="Okubara P.A."/>
            <person name="Farman M.L."/>
            <person name="Kohn L.M."/>
            <person name="Birren B."/>
            <person name="Ma L.-J."/>
            <person name="Dean R.A."/>
        </authorList>
    </citation>
    <scope>NUCLEOTIDE SEQUENCE</scope>
    <source>
        <strain evidence="4">R3-111a-1</strain>
    </source>
</reference>
<organism evidence="3">
    <name type="scientific">Gaeumannomyces tritici (strain R3-111a-1)</name>
    <name type="common">Wheat and barley take-all root rot fungus</name>
    <name type="synonym">Gaeumannomyces graminis var. tritici</name>
    <dbReference type="NCBI Taxonomy" id="644352"/>
    <lineage>
        <taxon>Eukaryota</taxon>
        <taxon>Fungi</taxon>
        <taxon>Dikarya</taxon>
        <taxon>Ascomycota</taxon>
        <taxon>Pezizomycotina</taxon>
        <taxon>Sordariomycetes</taxon>
        <taxon>Sordariomycetidae</taxon>
        <taxon>Magnaporthales</taxon>
        <taxon>Magnaporthaceae</taxon>
        <taxon>Gaeumannomyces</taxon>
    </lineage>
</organism>
<feature type="region of interest" description="Disordered" evidence="1">
    <location>
        <begin position="117"/>
        <end position="144"/>
    </location>
</feature>
<dbReference type="VEuPathDB" id="FungiDB:GGTG_13558"/>
<reference evidence="3" key="2">
    <citation type="submission" date="2010-07" db="EMBL/GenBank/DDBJ databases">
        <authorList>
            <consortium name="The Broad Institute Genome Sequencing Platform"/>
            <consortium name="Broad Institute Genome Sequencing Center for Infectious Disease"/>
            <person name="Ma L.-J."/>
            <person name="Dead R."/>
            <person name="Young S."/>
            <person name="Zeng Q."/>
            <person name="Koehrsen M."/>
            <person name="Alvarado L."/>
            <person name="Berlin A."/>
            <person name="Chapman S.B."/>
            <person name="Chen Z."/>
            <person name="Freedman E."/>
            <person name="Gellesch M."/>
            <person name="Goldberg J."/>
            <person name="Griggs A."/>
            <person name="Gujja S."/>
            <person name="Heilman E.R."/>
            <person name="Heiman D."/>
            <person name="Hepburn T."/>
            <person name="Howarth C."/>
            <person name="Jen D."/>
            <person name="Larson L."/>
            <person name="Mehta T."/>
            <person name="Neiman D."/>
            <person name="Pearson M."/>
            <person name="Roberts A."/>
            <person name="Saif S."/>
            <person name="Shea T."/>
            <person name="Shenoy N."/>
            <person name="Sisk P."/>
            <person name="Stolte C."/>
            <person name="Sykes S."/>
            <person name="Walk T."/>
            <person name="White J."/>
            <person name="Yandava C."/>
            <person name="Haas B."/>
            <person name="Nusbaum C."/>
            <person name="Birren B."/>
        </authorList>
    </citation>
    <scope>NUCLEOTIDE SEQUENCE</scope>
    <source>
        <strain evidence="3">R3-111a-1</strain>
    </source>
</reference>
<dbReference type="GeneID" id="20354016"/>